<comment type="similarity">
    <text evidence="1">Belongs to the bZIP family. NFIL3 subfamily.</text>
</comment>
<dbReference type="PROSITE" id="PS00036">
    <property type="entry name" value="BZIP_BASIC"/>
    <property type="match status" value="1"/>
</dbReference>
<name>A0A1W0WPH2_HYPEX</name>
<feature type="region of interest" description="Disordered" evidence="6">
    <location>
        <begin position="330"/>
        <end position="375"/>
    </location>
</feature>
<keyword evidence="2" id="KW-0805">Transcription regulation</keyword>
<feature type="compositionally biased region" description="Low complexity" evidence="6">
    <location>
        <begin position="407"/>
        <end position="421"/>
    </location>
</feature>
<dbReference type="InterPro" id="IPR047106">
    <property type="entry name" value="NFIL3-like_bZIP"/>
</dbReference>
<dbReference type="CDD" id="cd14694">
    <property type="entry name" value="bZIP_NFIL3"/>
    <property type="match status" value="1"/>
</dbReference>
<proteinExistence type="inferred from homology"/>
<keyword evidence="9" id="KW-1185">Reference proteome</keyword>
<dbReference type="GO" id="GO:0005634">
    <property type="term" value="C:nucleus"/>
    <property type="evidence" value="ECO:0007669"/>
    <property type="project" value="TreeGrafter"/>
</dbReference>
<dbReference type="InterPro" id="IPR046347">
    <property type="entry name" value="bZIP_sf"/>
</dbReference>
<evidence type="ECO:0000313" key="9">
    <source>
        <dbReference type="Proteomes" id="UP000192578"/>
    </source>
</evidence>
<evidence type="ECO:0000256" key="2">
    <source>
        <dbReference type="ARBA" id="ARBA00023015"/>
    </source>
</evidence>
<sequence>MVLLDSPDRHPSSFAAVRNSSSSTRPAYSHSDSMASMCGSPEPGEFAVPSSMSDSSETERSRRRDGDLSGDLIPGRKQREFTPDTRKDDTYWDRRRRNNEAAKRSREKRRMNDMVLETRVMELTTENQWLKAELHALRDKCGIPKDAPPMVNPNAMPSSSSSGGPLSPSNGAATSPSHMSPYGHPMKEQFQQLRTSQPSQQQQQPPQLMHIHPQFLHQQQQQQQQQMARGMPVMHPMHPALMAAHPAMAGRMLIPNQPIYIPGGGHGMIPMQYAASRQLSCQSVSPIPRSSSSGSHDSLDEPRENGGAISPSIAAVSSLLKLANSHFNGYPHMPRDHEDSETFPSSHHQKIAPPTTVTKEEPTHNSDSEVNNHLPLKLRYKTRIEYEQSPSPPLSATSSNNKVVPKGSTSESSSSDGECSLGDGGSGEDSAVDMTECTVDNRKRKAPTVGGPSTLTESKQMRGELLRLASEVATLQMMIKNPVEGSVAAAVAPPPAKKQRKSRSRRT</sequence>
<dbReference type="InterPro" id="IPR004827">
    <property type="entry name" value="bZIP"/>
</dbReference>
<dbReference type="PANTHER" id="PTHR15284:SF0">
    <property type="entry name" value="GH23983P"/>
    <property type="match status" value="1"/>
</dbReference>
<feature type="compositionally biased region" description="Basic and acidic residues" evidence="6">
    <location>
        <begin position="57"/>
        <end position="67"/>
    </location>
</feature>
<feature type="region of interest" description="Disordered" evidence="6">
    <location>
        <begin position="144"/>
        <end position="184"/>
    </location>
</feature>
<evidence type="ECO:0000259" key="7">
    <source>
        <dbReference type="PROSITE" id="PS50217"/>
    </source>
</evidence>
<dbReference type="SUPFAM" id="SSF57959">
    <property type="entry name" value="Leucine zipper domain"/>
    <property type="match status" value="1"/>
</dbReference>
<feature type="region of interest" description="Disordered" evidence="6">
    <location>
        <begin position="280"/>
        <end position="309"/>
    </location>
</feature>
<dbReference type="Pfam" id="PF07716">
    <property type="entry name" value="bZIP_2"/>
    <property type="match status" value="1"/>
</dbReference>
<evidence type="ECO:0000256" key="5">
    <source>
        <dbReference type="ARBA" id="ARBA00023242"/>
    </source>
</evidence>
<dbReference type="PANTHER" id="PTHR15284">
    <property type="entry name" value="NUCLEAR FACTOR INTERLEUKIN-3-REGULATED PROTEIN"/>
    <property type="match status" value="1"/>
</dbReference>
<reference evidence="9" key="1">
    <citation type="submission" date="2017-01" db="EMBL/GenBank/DDBJ databases">
        <title>Comparative genomics of anhydrobiosis in the tardigrade Hypsibius dujardini.</title>
        <authorList>
            <person name="Yoshida Y."/>
            <person name="Koutsovoulos G."/>
            <person name="Laetsch D."/>
            <person name="Stevens L."/>
            <person name="Kumar S."/>
            <person name="Horikawa D."/>
            <person name="Ishino K."/>
            <person name="Komine S."/>
            <person name="Tomita M."/>
            <person name="Blaxter M."/>
            <person name="Arakawa K."/>
        </authorList>
    </citation>
    <scope>NUCLEOTIDE SEQUENCE [LARGE SCALE GENOMIC DNA]</scope>
    <source>
        <strain evidence="9">Z151</strain>
    </source>
</reference>
<dbReference type="FunFam" id="1.20.5.170:FF:000025">
    <property type="entry name" value="nuclear factor interleukin-3-regulated protein-like"/>
    <property type="match status" value="1"/>
</dbReference>
<feature type="compositionally biased region" description="Low complexity" evidence="6">
    <location>
        <begin position="152"/>
        <end position="172"/>
    </location>
</feature>
<feature type="region of interest" description="Disordered" evidence="6">
    <location>
        <begin position="1"/>
        <end position="108"/>
    </location>
</feature>
<keyword evidence="3" id="KW-0238">DNA-binding</keyword>
<gene>
    <name evidence="8" type="ORF">BV898_08909</name>
</gene>
<dbReference type="PROSITE" id="PS50217">
    <property type="entry name" value="BZIP"/>
    <property type="match status" value="1"/>
</dbReference>
<dbReference type="EMBL" id="MTYJ01000067">
    <property type="protein sequence ID" value="OQV17047.1"/>
    <property type="molecule type" value="Genomic_DNA"/>
</dbReference>
<dbReference type="Gene3D" id="1.20.5.170">
    <property type="match status" value="1"/>
</dbReference>
<dbReference type="OrthoDB" id="6151507at2759"/>
<evidence type="ECO:0000313" key="8">
    <source>
        <dbReference type="EMBL" id="OQV17047.1"/>
    </source>
</evidence>
<feature type="region of interest" description="Disordered" evidence="6">
    <location>
        <begin position="387"/>
        <end position="460"/>
    </location>
</feature>
<feature type="compositionally biased region" description="Basic and acidic residues" evidence="6">
    <location>
        <begin position="358"/>
        <end position="367"/>
    </location>
</feature>
<feature type="region of interest" description="Disordered" evidence="6">
    <location>
        <begin position="485"/>
        <end position="507"/>
    </location>
</feature>
<feature type="compositionally biased region" description="Basic and acidic residues" evidence="6">
    <location>
        <begin position="1"/>
        <end position="11"/>
    </location>
</feature>
<evidence type="ECO:0000256" key="1">
    <source>
        <dbReference type="ARBA" id="ARBA00006079"/>
    </source>
</evidence>
<dbReference type="SMART" id="SM00338">
    <property type="entry name" value="BRLZ"/>
    <property type="match status" value="1"/>
</dbReference>
<feature type="compositionally biased region" description="Polar residues" evidence="6">
    <location>
        <begin position="24"/>
        <end position="34"/>
    </location>
</feature>
<feature type="domain" description="BZIP" evidence="7">
    <location>
        <begin position="88"/>
        <end position="140"/>
    </location>
</feature>
<feature type="compositionally biased region" description="Low complexity" evidence="6">
    <location>
        <begin position="280"/>
        <end position="296"/>
    </location>
</feature>
<accession>A0A1W0WPH2</accession>
<dbReference type="GO" id="GO:0003677">
    <property type="term" value="F:DNA binding"/>
    <property type="evidence" value="ECO:0007669"/>
    <property type="project" value="UniProtKB-KW"/>
</dbReference>
<dbReference type="AlphaFoldDB" id="A0A1W0WPH2"/>
<keyword evidence="5" id="KW-0539">Nucleus</keyword>
<feature type="compositionally biased region" description="Low complexity" evidence="6">
    <location>
        <begin position="12"/>
        <end position="23"/>
    </location>
</feature>
<dbReference type="Proteomes" id="UP000192578">
    <property type="component" value="Unassembled WGS sequence"/>
</dbReference>
<dbReference type="InterPro" id="IPR047229">
    <property type="entry name" value="NFIL3-like"/>
</dbReference>
<feature type="compositionally biased region" description="Basic residues" evidence="6">
    <location>
        <begin position="497"/>
        <end position="507"/>
    </location>
</feature>
<comment type="caution">
    <text evidence="8">The sequence shown here is derived from an EMBL/GenBank/DDBJ whole genome shotgun (WGS) entry which is preliminary data.</text>
</comment>
<dbReference type="GO" id="GO:0007623">
    <property type="term" value="P:circadian rhythm"/>
    <property type="evidence" value="ECO:0007669"/>
    <property type="project" value="TreeGrafter"/>
</dbReference>
<keyword evidence="4" id="KW-0804">Transcription</keyword>
<dbReference type="GO" id="GO:0003700">
    <property type="term" value="F:DNA-binding transcription factor activity"/>
    <property type="evidence" value="ECO:0007669"/>
    <property type="project" value="InterPro"/>
</dbReference>
<protein>
    <submittedName>
        <fullName evidence="8">Nuclear factor interleukin-3-regulated protein</fullName>
    </submittedName>
</protein>
<evidence type="ECO:0000256" key="6">
    <source>
        <dbReference type="SAM" id="MobiDB-lite"/>
    </source>
</evidence>
<organism evidence="8 9">
    <name type="scientific">Hypsibius exemplaris</name>
    <name type="common">Freshwater tardigrade</name>
    <dbReference type="NCBI Taxonomy" id="2072580"/>
    <lineage>
        <taxon>Eukaryota</taxon>
        <taxon>Metazoa</taxon>
        <taxon>Ecdysozoa</taxon>
        <taxon>Tardigrada</taxon>
        <taxon>Eutardigrada</taxon>
        <taxon>Parachela</taxon>
        <taxon>Hypsibioidea</taxon>
        <taxon>Hypsibiidae</taxon>
        <taxon>Hypsibius</taxon>
    </lineage>
</organism>
<evidence type="ECO:0000256" key="4">
    <source>
        <dbReference type="ARBA" id="ARBA00023163"/>
    </source>
</evidence>
<evidence type="ECO:0000256" key="3">
    <source>
        <dbReference type="ARBA" id="ARBA00023125"/>
    </source>
</evidence>
<feature type="compositionally biased region" description="Basic and acidic residues" evidence="6">
    <location>
        <begin position="77"/>
        <end position="104"/>
    </location>
</feature>